<dbReference type="InterPro" id="IPR050267">
    <property type="entry name" value="Anti-sigma-factor_SerPK"/>
</dbReference>
<dbReference type="SMART" id="SM00091">
    <property type="entry name" value="PAS"/>
    <property type="match status" value="1"/>
</dbReference>
<dbReference type="EMBL" id="SDPU01000034">
    <property type="protein sequence ID" value="RYU10045.1"/>
    <property type="molecule type" value="Genomic_DNA"/>
</dbReference>
<dbReference type="SUPFAM" id="SSF55785">
    <property type="entry name" value="PYP-like sensor domain (PAS domain)"/>
    <property type="match status" value="1"/>
</dbReference>
<dbReference type="OrthoDB" id="4088450at2"/>
<keyword evidence="1" id="KW-0723">Serine/threonine-protein kinase</keyword>
<feature type="region of interest" description="Disordered" evidence="2">
    <location>
        <begin position="1"/>
        <end position="21"/>
    </location>
</feature>
<dbReference type="PANTHER" id="PTHR35526:SF3">
    <property type="entry name" value="ANTI-SIGMA-F FACTOR RSBW"/>
    <property type="match status" value="1"/>
</dbReference>
<accession>A0A4Q5IYL6</accession>
<name>A0A4Q5IYL6_9ACTN</name>
<dbReference type="Gene3D" id="3.30.450.20">
    <property type="entry name" value="PAS domain"/>
    <property type="match status" value="1"/>
</dbReference>
<keyword evidence="5" id="KW-1185">Reference proteome</keyword>
<keyword evidence="1" id="KW-0418">Kinase</keyword>
<keyword evidence="1" id="KW-0808">Transferase</keyword>
<feature type="domain" description="PAS" evidence="3">
    <location>
        <begin position="318"/>
        <end position="385"/>
    </location>
</feature>
<dbReference type="GO" id="GO:0004674">
    <property type="term" value="F:protein serine/threonine kinase activity"/>
    <property type="evidence" value="ECO:0007669"/>
    <property type="project" value="UniProtKB-KW"/>
</dbReference>
<dbReference type="InterPro" id="IPR035965">
    <property type="entry name" value="PAS-like_dom_sf"/>
</dbReference>
<dbReference type="RefSeq" id="WP_129989042.1">
    <property type="nucleotide sequence ID" value="NZ_SDPU01000034.1"/>
</dbReference>
<evidence type="ECO:0000313" key="4">
    <source>
        <dbReference type="EMBL" id="RYU10045.1"/>
    </source>
</evidence>
<dbReference type="InterPro" id="IPR000014">
    <property type="entry name" value="PAS"/>
</dbReference>
<dbReference type="CDD" id="cd16936">
    <property type="entry name" value="HATPase_RsbW-like"/>
    <property type="match status" value="1"/>
</dbReference>
<dbReference type="Gene3D" id="3.30.565.10">
    <property type="entry name" value="Histidine kinase-like ATPase, C-terminal domain"/>
    <property type="match status" value="1"/>
</dbReference>
<dbReference type="CDD" id="cd00130">
    <property type="entry name" value="PAS"/>
    <property type="match status" value="1"/>
</dbReference>
<proteinExistence type="predicted"/>
<gene>
    <name evidence="4" type="ORF">ETU37_19655</name>
</gene>
<dbReference type="Proteomes" id="UP000291189">
    <property type="component" value="Unassembled WGS sequence"/>
</dbReference>
<protein>
    <submittedName>
        <fullName evidence="4">PAS domain S-box protein</fullName>
    </submittedName>
</protein>
<evidence type="ECO:0000256" key="1">
    <source>
        <dbReference type="ARBA" id="ARBA00022527"/>
    </source>
</evidence>
<dbReference type="InterPro" id="IPR036890">
    <property type="entry name" value="HATPase_C_sf"/>
</dbReference>
<dbReference type="PANTHER" id="PTHR35526">
    <property type="entry name" value="ANTI-SIGMA-F FACTOR RSBW-RELATED"/>
    <property type="match status" value="1"/>
</dbReference>
<dbReference type="AlphaFoldDB" id="A0A4Q5IYL6"/>
<dbReference type="Pfam" id="PF13581">
    <property type="entry name" value="HATPase_c_2"/>
    <property type="match status" value="1"/>
</dbReference>
<dbReference type="SUPFAM" id="SSF55874">
    <property type="entry name" value="ATPase domain of HSP90 chaperone/DNA topoisomerase II/histidine kinase"/>
    <property type="match status" value="1"/>
</dbReference>
<evidence type="ECO:0000256" key="2">
    <source>
        <dbReference type="SAM" id="MobiDB-lite"/>
    </source>
</evidence>
<sequence length="433" mass="47193">MGGASTASRPDAVERRLPPEPASVGEARRLVRDLLVASDREDLLESGALVVSEVVTNALLHAGTPIDVAAWVDGTGLRVEVSDGSPHLPARRRYATTAGTGRGMLMLESVVDDWGVTRHDRGKTVWFHLTDPAANAERQELQEDEAPARRTTAGDVVRVELLNMPLLLHAAWQEHAEALLREYLLASLDDESDINPIQMHADATDAIAILEEQVPRADVAMDPDELMAGATEPFVSLPAVVLEVPLASVPHFRTLSDAIEASIGLARTGRILTPPTQPEVRAFRRWLCTEVVEQARGRSARPWSFATTTADPLTEPWPWDMSTVRTAAGGLIAADETNRILAVSREALDILGYDDPTQIEGRRLVTIIPERYRQAHIAGFTLHLLVGRQPLVGRTVEVPALRADGAEVLVDLVVTAEKMGNGRTLFLADIRRV</sequence>
<organism evidence="4 5">
    <name type="scientific">Nocardioides iriomotensis</name>
    <dbReference type="NCBI Taxonomy" id="715784"/>
    <lineage>
        <taxon>Bacteria</taxon>
        <taxon>Bacillati</taxon>
        <taxon>Actinomycetota</taxon>
        <taxon>Actinomycetes</taxon>
        <taxon>Propionibacteriales</taxon>
        <taxon>Nocardioidaceae</taxon>
        <taxon>Nocardioides</taxon>
    </lineage>
</organism>
<dbReference type="InterPro" id="IPR003594">
    <property type="entry name" value="HATPase_dom"/>
</dbReference>
<evidence type="ECO:0000259" key="3">
    <source>
        <dbReference type="SMART" id="SM00091"/>
    </source>
</evidence>
<reference evidence="4 5" key="1">
    <citation type="submission" date="2019-01" db="EMBL/GenBank/DDBJ databases">
        <title>Nocardioides guangzhouensis sp. nov., an actinobacterium isolated from soil.</title>
        <authorList>
            <person name="Fu Y."/>
            <person name="Cai Y."/>
            <person name="Lin Z."/>
            <person name="Chen P."/>
        </authorList>
    </citation>
    <scope>NUCLEOTIDE SEQUENCE [LARGE SCALE GENOMIC DNA]</scope>
    <source>
        <strain evidence="4 5">NBRC 105384</strain>
    </source>
</reference>
<dbReference type="NCBIfam" id="TIGR00229">
    <property type="entry name" value="sensory_box"/>
    <property type="match status" value="1"/>
</dbReference>
<evidence type="ECO:0000313" key="5">
    <source>
        <dbReference type="Proteomes" id="UP000291189"/>
    </source>
</evidence>
<comment type="caution">
    <text evidence="4">The sequence shown here is derived from an EMBL/GenBank/DDBJ whole genome shotgun (WGS) entry which is preliminary data.</text>
</comment>